<dbReference type="GO" id="GO:0051604">
    <property type="term" value="P:protein maturation"/>
    <property type="evidence" value="ECO:0007669"/>
    <property type="project" value="UniProtKB-UniRule"/>
</dbReference>
<feature type="domain" description="MMS19 C-terminal" evidence="6">
    <location>
        <begin position="556"/>
        <end position="999"/>
    </location>
</feature>
<dbReference type="GO" id="GO:0097361">
    <property type="term" value="C:cytosolic [4Fe-4S] assembly targeting complex"/>
    <property type="evidence" value="ECO:0007669"/>
    <property type="project" value="UniProtKB-UniRule"/>
</dbReference>
<dbReference type="Pfam" id="PF12460">
    <property type="entry name" value="MMS19_C"/>
    <property type="match status" value="1"/>
</dbReference>
<keyword evidence="4 5" id="KW-0539">Nucleus</keyword>
<name>A0A1X2IJ64_9FUNG</name>
<comment type="similarity">
    <text evidence="2 5">Belongs to the MET18/MMS19 family.</text>
</comment>
<dbReference type="GO" id="GO:0006281">
    <property type="term" value="P:DNA repair"/>
    <property type="evidence" value="ECO:0007669"/>
    <property type="project" value="UniProtKB-UniRule"/>
</dbReference>
<dbReference type="STRING" id="90262.A0A1X2IJ64"/>
<dbReference type="InterPro" id="IPR024687">
    <property type="entry name" value="MMS19_C"/>
</dbReference>
<proteinExistence type="inferred from homology"/>
<protein>
    <recommendedName>
        <fullName evidence="5">MMS19 nucleotide excision repair protein</fullName>
    </recommendedName>
</protein>
<comment type="function">
    <text evidence="5">Key component of the cytosolic iron-sulfur protein assembly (CIA) complex, a multiprotein complex that mediates the incorporation of iron-sulfur cluster into apoproteins specifically involved in DNA metabolism and genomic integrity. In the CIA complex, MMS19 acts as an adapter between early-acting CIA components and a subset of cellular target iron-sulfur proteins.</text>
</comment>
<dbReference type="InterPro" id="IPR029240">
    <property type="entry name" value="MMS19_N"/>
</dbReference>
<comment type="caution">
    <text evidence="8">The sequence shown here is derived from an EMBL/GenBank/DDBJ whole genome shotgun (WGS) entry which is preliminary data.</text>
</comment>
<organism evidence="8 9">
    <name type="scientific">Absidia repens</name>
    <dbReference type="NCBI Taxonomy" id="90262"/>
    <lineage>
        <taxon>Eukaryota</taxon>
        <taxon>Fungi</taxon>
        <taxon>Fungi incertae sedis</taxon>
        <taxon>Mucoromycota</taxon>
        <taxon>Mucoromycotina</taxon>
        <taxon>Mucoromycetes</taxon>
        <taxon>Mucorales</taxon>
        <taxon>Cunninghamellaceae</taxon>
        <taxon>Absidia</taxon>
    </lineage>
</organism>
<dbReference type="Pfam" id="PF14500">
    <property type="entry name" value="MMS19_N"/>
    <property type="match status" value="1"/>
</dbReference>
<evidence type="ECO:0000259" key="6">
    <source>
        <dbReference type="Pfam" id="PF12460"/>
    </source>
</evidence>
<dbReference type="AlphaFoldDB" id="A0A1X2IJ64"/>
<dbReference type="GO" id="GO:0005634">
    <property type="term" value="C:nucleus"/>
    <property type="evidence" value="ECO:0007669"/>
    <property type="project" value="UniProtKB-SubCell"/>
</dbReference>
<evidence type="ECO:0000256" key="5">
    <source>
        <dbReference type="RuleBase" id="RU367072"/>
    </source>
</evidence>
<evidence type="ECO:0000259" key="7">
    <source>
        <dbReference type="Pfam" id="PF14500"/>
    </source>
</evidence>
<evidence type="ECO:0000313" key="9">
    <source>
        <dbReference type="Proteomes" id="UP000193560"/>
    </source>
</evidence>
<dbReference type="EMBL" id="MCGE01000010">
    <property type="protein sequence ID" value="ORZ17324.1"/>
    <property type="molecule type" value="Genomic_DNA"/>
</dbReference>
<dbReference type="InterPro" id="IPR011989">
    <property type="entry name" value="ARM-like"/>
</dbReference>
<dbReference type="OrthoDB" id="342900at2759"/>
<keyword evidence="9" id="KW-1185">Reference proteome</keyword>
<reference evidence="8 9" key="1">
    <citation type="submission" date="2016-07" db="EMBL/GenBank/DDBJ databases">
        <title>Pervasive Adenine N6-methylation of Active Genes in Fungi.</title>
        <authorList>
            <consortium name="DOE Joint Genome Institute"/>
            <person name="Mondo S.J."/>
            <person name="Dannebaum R.O."/>
            <person name="Kuo R.C."/>
            <person name="Labutti K."/>
            <person name="Haridas S."/>
            <person name="Kuo A."/>
            <person name="Salamov A."/>
            <person name="Ahrendt S.R."/>
            <person name="Lipzen A."/>
            <person name="Sullivan W."/>
            <person name="Andreopoulos W.B."/>
            <person name="Clum A."/>
            <person name="Lindquist E."/>
            <person name="Daum C."/>
            <person name="Ramamoorthy G.K."/>
            <person name="Gryganskyi A."/>
            <person name="Culley D."/>
            <person name="Magnuson J.K."/>
            <person name="James T.Y."/>
            <person name="O'Malley M.A."/>
            <person name="Stajich J.E."/>
            <person name="Spatafora J.W."/>
            <person name="Visel A."/>
            <person name="Grigoriev I.V."/>
        </authorList>
    </citation>
    <scope>NUCLEOTIDE SEQUENCE [LARGE SCALE GENOMIC DNA]</scope>
    <source>
        <strain evidence="8 9">NRRL 1336</strain>
    </source>
</reference>
<dbReference type="PANTHER" id="PTHR12891">
    <property type="entry name" value="DNA REPAIR/TRANSCRIPTION PROTEIN MET18/MMS19"/>
    <property type="match status" value="1"/>
</dbReference>
<feature type="domain" description="MMS19 N-terminal" evidence="7">
    <location>
        <begin position="57"/>
        <end position="310"/>
    </location>
</feature>
<dbReference type="Proteomes" id="UP000193560">
    <property type="component" value="Unassembled WGS sequence"/>
</dbReference>
<comment type="subcellular location">
    <subcellularLocation>
        <location evidence="1 5">Nucleus</location>
    </subcellularLocation>
</comment>
<gene>
    <name evidence="8" type="ORF">BCR42DRAFT_414392</name>
</gene>
<keyword evidence="3" id="KW-0677">Repeat</keyword>
<sequence>MEEDYKSILDQWLVSSERKISPSLLASTLLFVNKSPNGLSDLLPLLNHYWNALPIATITSTPTDTRVKCADLLAQTVTPSISTITPTRVNELLQFVNDKLTEPLVVPRFVDIFLKLVKHDLCNTQHCITLCHLLFTHIPGKKWTQAVRFKVFSILGHLLQSHAKDINRSSTINFIEGFISIMDGEKDPRNLLLVFDLVRFMIDKLDISRHVEDLFDVVFCYFPISFTPPANDPLAITSEELKLGLRLCLAASPYFAYFATPLLIEKLLSSTGSAKKDTMDTIRLCAPAYGAHALLPHAQELFEALVKEVYQSSDVSMESLALATIHQVVATLATGISIVNIRDPIEKAIEALLHQAVENLKEPELKNAKSASSILRAAASASDPACTLVVNAVIPLFYQEYKVTDPVSRQKAVLGILIDILEASNTLYGSIDSTGKDRDLQTPLTIYKQQLLQIFVASLVNENQPFDSQLRYQSLLGIRLMVIMKRFLSAQEIDITVAHLTRQSLHTDRSIRHLVLSTLAIVSKRDSNALIRHTLPYLLDALDDSNTNNSNYQDIFSAIKILTIEPKIFCALAEPLLSKLNIACRASDVASSNYSCALAECLYFTMTQIEITPEILHVGQSILFPTIITESVKSSLNLEPTCWKVNPTLLNTMALIIAIIVQKSNSSHQEQMLSNAFSLFVNGNDQVSENASYRLFGTCASLSDTTADDNQDRCKRDITLFFPAIIGNCRKEIRLPTPDVNIFLQQLIQHAVNVNCDTRRMALSETAAVIVNKWINNDMVRFISQCVSDRLEPLLSGQNITKKKMALEMLIWLTKGLVIRGHGLGFEFLNKMIDLCEHDDLGPNAAAGFAVILHQDGMILNRNAHSVVSILYRQRIFQHCIPRFLSNYNHLYCLVALSHILTNIPTQVPASEISKLMPPIIAALLVHHHDELTLSMINVAQSIVPWSSFHTITATVTTTTGIHDDATNYSLDTLLDALLELAIGHHRTIVRKNALHCLYNYACTARSTNKADMLQPYATTVIKKLGLALDDKKRLVRKEAVDCREQWYMLLTEKK</sequence>
<evidence type="ECO:0000313" key="8">
    <source>
        <dbReference type="EMBL" id="ORZ17324.1"/>
    </source>
</evidence>
<dbReference type="Gene3D" id="1.25.10.10">
    <property type="entry name" value="Leucine-rich Repeat Variant"/>
    <property type="match status" value="2"/>
</dbReference>
<evidence type="ECO:0000256" key="1">
    <source>
        <dbReference type="ARBA" id="ARBA00004123"/>
    </source>
</evidence>
<dbReference type="SUPFAM" id="SSF48371">
    <property type="entry name" value="ARM repeat"/>
    <property type="match status" value="2"/>
</dbReference>
<keyword evidence="5" id="KW-0227">DNA damage</keyword>
<dbReference type="InterPro" id="IPR016024">
    <property type="entry name" value="ARM-type_fold"/>
</dbReference>
<evidence type="ECO:0000256" key="3">
    <source>
        <dbReference type="ARBA" id="ARBA00022737"/>
    </source>
</evidence>
<dbReference type="GO" id="GO:0016226">
    <property type="term" value="P:iron-sulfur cluster assembly"/>
    <property type="evidence" value="ECO:0007669"/>
    <property type="project" value="UniProtKB-UniRule"/>
</dbReference>
<evidence type="ECO:0000256" key="2">
    <source>
        <dbReference type="ARBA" id="ARBA00009340"/>
    </source>
</evidence>
<evidence type="ECO:0000256" key="4">
    <source>
        <dbReference type="ARBA" id="ARBA00023242"/>
    </source>
</evidence>
<dbReference type="PANTHER" id="PTHR12891:SF0">
    <property type="entry name" value="MMS19 NUCLEOTIDE EXCISION REPAIR PROTEIN HOMOLOG"/>
    <property type="match status" value="1"/>
</dbReference>
<keyword evidence="5" id="KW-0234">DNA repair</keyword>
<dbReference type="InterPro" id="IPR039920">
    <property type="entry name" value="MMS19"/>
</dbReference>
<accession>A0A1X2IJ64</accession>